<protein>
    <submittedName>
        <fullName evidence="1">Uncharacterized protein</fullName>
    </submittedName>
</protein>
<evidence type="ECO:0000313" key="1">
    <source>
        <dbReference type="EMBL" id="CAD9022209.1"/>
    </source>
</evidence>
<proteinExistence type="predicted"/>
<organism evidence="1">
    <name type="scientific">Eutreptiella gymnastica</name>
    <dbReference type="NCBI Taxonomy" id="73025"/>
    <lineage>
        <taxon>Eukaryota</taxon>
        <taxon>Discoba</taxon>
        <taxon>Euglenozoa</taxon>
        <taxon>Euglenida</taxon>
        <taxon>Spirocuta</taxon>
        <taxon>Euglenophyceae</taxon>
        <taxon>Eutreptiales</taxon>
        <taxon>Eutreptiaceae</taxon>
        <taxon>Eutreptiella</taxon>
    </lineage>
</organism>
<accession>A0A7S1ITC5</accession>
<gene>
    <name evidence="1" type="ORF">EGYM00392_LOCUS33330</name>
</gene>
<reference evidence="1" key="1">
    <citation type="submission" date="2021-01" db="EMBL/GenBank/DDBJ databases">
        <authorList>
            <person name="Corre E."/>
            <person name="Pelletier E."/>
            <person name="Niang G."/>
            <person name="Scheremetjew M."/>
            <person name="Finn R."/>
            <person name="Kale V."/>
            <person name="Holt S."/>
            <person name="Cochrane G."/>
            <person name="Meng A."/>
            <person name="Brown T."/>
            <person name="Cohen L."/>
        </authorList>
    </citation>
    <scope>NUCLEOTIDE SEQUENCE</scope>
    <source>
        <strain evidence="1">NIES-381</strain>
    </source>
</reference>
<name>A0A7S1ITC5_9EUGL</name>
<sequence length="99" mass="11179">MKMDERLDERDEWLDESGECGVRTSLCVPQRNAVMVLSCHRKMGRLVDVWRVVGACLFARAPPITEYGILFPCMAVSAHDKIYLCVKMVMACRAENGAK</sequence>
<dbReference type="AlphaFoldDB" id="A0A7S1ITC5"/>
<dbReference type="EMBL" id="HBGA01089014">
    <property type="protein sequence ID" value="CAD9022209.1"/>
    <property type="molecule type" value="Transcribed_RNA"/>
</dbReference>